<keyword evidence="4" id="KW-1185">Reference proteome</keyword>
<feature type="signal peptide" evidence="2">
    <location>
        <begin position="1"/>
        <end position="18"/>
    </location>
</feature>
<feature type="chain" id="PRO_5045831616" evidence="2">
    <location>
        <begin position="19"/>
        <end position="207"/>
    </location>
</feature>
<evidence type="ECO:0000256" key="2">
    <source>
        <dbReference type="SAM" id="SignalP"/>
    </source>
</evidence>
<name>A0ABQ8ETK3_9FUNG</name>
<organism evidence="3 4">
    <name type="scientific">Batrachochytrium salamandrivorans</name>
    <dbReference type="NCBI Taxonomy" id="1357716"/>
    <lineage>
        <taxon>Eukaryota</taxon>
        <taxon>Fungi</taxon>
        <taxon>Fungi incertae sedis</taxon>
        <taxon>Chytridiomycota</taxon>
        <taxon>Chytridiomycota incertae sedis</taxon>
        <taxon>Chytridiomycetes</taxon>
        <taxon>Rhizophydiales</taxon>
        <taxon>Rhizophydiales incertae sedis</taxon>
        <taxon>Batrachochytrium</taxon>
    </lineage>
</organism>
<accession>A0ABQ8ETK3</accession>
<dbReference type="Proteomes" id="UP001648503">
    <property type="component" value="Unassembled WGS sequence"/>
</dbReference>
<evidence type="ECO:0000313" key="4">
    <source>
        <dbReference type="Proteomes" id="UP001648503"/>
    </source>
</evidence>
<dbReference type="EMBL" id="JAFCIX010000575">
    <property type="protein sequence ID" value="KAH6586263.1"/>
    <property type="molecule type" value="Genomic_DNA"/>
</dbReference>
<comment type="caution">
    <text evidence="3">The sequence shown here is derived from an EMBL/GenBank/DDBJ whole genome shotgun (WGS) entry which is preliminary data.</text>
</comment>
<gene>
    <name evidence="3" type="ORF">BASA50_000727</name>
</gene>
<reference evidence="3 4" key="1">
    <citation type="submission" date="2021-02" db="EMBL/GenBank/DDBJ databases">
        <title>Variation within the Batrachochytrium salamandrivorans European outbreak.</title>
        <authorList>
            <person name="Kelly M."/>
            <person name="Pasmans F."/>
            <person name="Shea T.P."/>
            <person name="Munoz J.F."/>
            <person name="Carranza S."/>
            <person name="Cuomo C.A."/>
            <person name="Martel A."/>
        </authorList>
    </citation>
    <scope>NUCLEOTIDE SEQUENCE [LARGE SCALE GENOMIC DNA]</scope>
    <source>
        <strain evidence="3 4">AMFP18/2</strain>
    </source>
</reference>
<evidence type="ECO:0000256" key="1">
    <source>
        <dbReference type="SAM" id="MobiDB-lite"/>
    </source>
</evidence>
<feature type="region of interest" description="Disordered" evidence="1">
    <location>
        <begin position="39"/>
        <end position="69"/>
    </location>
</feature>
<sequence length="207" mass="23053">MKLSGVFVAAMVITSVNAGWFDDLFGDIKIRPIRLSVTSPSATPELSPSPSATPELTLSPSPTPNSQPTLLQKQKKAHPLLSHLFTKDEEHNGFLIALLGVQTNFFSLLIKAKNEASYYFDNTGLAEMLAEDSLGEVLGEYSDRYQKADDTVGEIYICFRKFENAMLEYLKQYNHLPETSPILTVKDLKLNIQLLRKELKSTARVSA</sequence>
<evidence type="ECO:0000313" key="3">
    <source>
        <dbReference type="EMBL" id="KAH6586263.1"/>
    </source>
</evidence>
<protein>
    <submittedName>
        <fullName evidence="3">Uncharacterized protein</fullName>
    </submittedName>
</protein>
<proteinExistence type="predicted"/>
<keyword evidence="2" id="KW-0732">Signal</keyword>